<keyword evidence="6" id="KW-0408">Iron</keyword>
<dbReference type="Pfam" id="PF00067">
    <property type="entry name" value="p450"/>
    <property type="match status" value="1"/>
</dbReference>
<evidence type="ECO:0000256" key="2">
    <source>
        <dbReference type="ARBA" id="ARBA00004586"/>
    </source>
</evidence>
<accession>A0A4Y2SP98</accession>
<organism evidence="9 10">
    <name type="scientific">Araneus ventricosus</name>
    <name type="common">Orbweaver spider</name>
    <name type="synonym">Epeira ventricosa</name>
    <dbReference type="NCBI Taxonomy" id="182803"/>
    <lineage>
        <taxon>Eukaryota</taxon>
        <taxon>Metazoa</taxon>
        <taxon>Ecdysozoa</taxon>
        <taxon>Arthropoda</taxon>
        <taxon>Chelicerata</taxon>
        <taxon>Arachnida</taxon>
        <taxon>Araneae</taxon>
        <taxon>Araneomorphae</taxon>
        <taxon>Entelegynae</taxon>
        <taxon>Araneoidea</taxon>
        <taxon>Araneidae</taxon>
        <taxon>Araneus</taxon>
    </lineage>
</organism>
<dbReference type="GO" id="GO:0020037">
    <property type="term" value="F:heme binding"/>
    <property type="evidence" value="ECO:0007669"/>
    <property type="project" value="InterPro"/>
</dbReference>
<evidence type="ECO:0000256" key="1">
    <source>
        <dbReference type="ARBA" id="ARBA00001971"/>
    </source>
</evidence>
<keyword evidence="7" id="KW-0503">Monooxygenase</keyword>
<dbReference type="SUPFAM" id="SSF48264">
    <property type="entry name" value="Cytochrome P450"/>
    <property type="match status" value="1"/>
</dbReference>
<evidence type="ECO:0000256" key="8">
    <source>
        <dbReference type="ARBA" id="ARBA00023136"/>
    </source>
</evidence>
<keyword evidence="10" id="KW-1185">Reference proteome</keyword>
<dbReference type="InterPro" id="IPR036396">
    <property type="entry name" value="Cyt_P450_sf"/>
</dbReference>
<dbReference type="OrthoDB" id="1470350at2759"/>
<keyword evidence="4" id="KW-0349">Heme</keyword>
<dbReference type="EMBL" id="BGPR01023102">
    <property type="protein sequence ID" value="GBN90017.1"/>
    <property type="molecule type" value="Genomic_DNA"/>
</dbReference>
<dbReference type="AlphaFoldDB" id="A0A4Y2SP98"/>
<evidence type="ECO:0000313" key="10">
    <source>
        <dbReference type="Proteomes" id="UP000499080"/>
    </source>
</evidence>
<evidence type="ECO:0000256" key="6">
    <source>
        <dbReference type="ARBA" id="ARBA00023004"/>
    </source>
</evidence>
<evidence type="ECO:0000256" key="4">
    <source>
        <dbReference type="ARBA" id="ARBA00022617"/>
    </source>
</evidence>
<keyword evidence="4" id="KW-0479">Metal-binding</keyword>
<sequence length="165" mass="18973">MMTTGSRLFRHDVRLESMPSGWIFALVASGVRPVSFFKCLADSFNKYGNKSLYCMWILYEPFVLFSKADAVKELLKGTAINEKSWVYDFTKFLIGTGLLTSGGTKWKSRRKLLNPCFHSDILKDFQETFDKHAQKLANFFQCETENEFTYIDTPLKLSTLDMICG</sequence>
<dbReference type="PANTHER" id="PTHR24291">
    <property type="entry name" value="CYTOCHROME P450 FAMILY 4"/>
    <property type="match status" value="1"/>
</dbReference>
<name>A0A4Y2SP98_ARAVE</name>
<comment type="caution">
    <text evidence="9">The sequence shown here is derived from an EMBL/GenBank/DDBJ whole genome shotgun (WGS) entry which is preliminary data.</text>
</comment>
<protein>
    <recommendedName>
        <fullName evidence="11">Cytochrome P450 4V2</fullName>
    </recommendedName>
</protein>
<proteinExistence type="inferred from homology"/>
<comment type="cofactor">
    <cofactor evidence="1">
        <name>heme</name>
        <dbReference type="ChEBI" id="CHEBI:30413"/>
    </cofactor>
</comment>
<dbReference type="GO" id="GO:0005506">
    <property type="term" value="F:iron ion binding"/>
    <property type="evidence" value="ECO:0007669"/>
    <property type="project" value="InterPro"/>
</dbReference>
<dbReference type="GO" id="GO:0005789">
    <property type="term" value="C:endoplasmic reticulum membrane"/>
    <property type="evidence" value="ECO:0007669"/>
    <property type="project" value="UniProtKB-SubCell"/>
</dbReference>
<keyword evidence="7" id="KW-0560">Oxidoreductase</keyword>
<evidence type="ECO:0000256" key="7">
    <source>
        <dbReference type="ARBA" id="ARBA00023033"/>
    </source>
</evidence>
<keyword evidence="8" id="KW-0472">Membrane</keyword>
<gene>
    <name evidence="9" type="ORF">AVEN_254206_1</name>
</gene>
<dbReference type="Proteomes" id="UP000499080">
    <property type="component" value="Unassembled WGS sequence"/>
</dbReference>
<dbReference type="GO" id="GO:0016705">
    <property type="term" value="F:oxidoreductase activity, acting on paired donors, with incorporation or reduction of molecular oxygen"/>
    <property type="evidence" value="ECO:0007669"/>
    <property type="project" value="InterPro"/>
</dbReference>
<evidence type="ECO:0000313" key="9">
    <source>
        <dbReference type="EMBL" id="GBN90017.1"/>
    </source>
</evidence>
<dbReference type="InterPro" id="IPR050196">
    <property type="entry name" value="Cytochrome_P450_Monoox"/>
</dbReference>
<dbReference type="GO" id="GO:0004497">
    <property type="term" value="F:monooxygenase activity"/>
    <property type="evidence" value="ECO:0007669"/>
    <property type="project" value="UniProtKB-KW"/>
</dbReference>
<keyword evidence="5" id="KW-0256">Endoplasmic reticulum</keyword>
<dbReference type="Gene3D" id="1.10.630.10">
    <property type="entry name" value="Cytochrome P450"/>
    <property type="match status" value="1"/>
</dbReference>
<evidence type="ECO:0008006" key="11">
    <source>
        <dbReference type="Google" id="ProtNLM"/>
    </source>
</evidence>
<evidence type="ECO:0000256" key="5">
    <source>
        <dbReference type="ARBA" id="ARBA00022824"/>
    </source>
</evidence>
<comment type="similarity">
    <text evidence="3">Belongs to the cytochrome P450 family.</text>
</comment>
<dbReference type="InterPro" id="IPR001128">
    <property type="entry name" value="Cyt_P450"/>
</dbReference>
<comment type="subcellular location">
    <subcellularLocation>
        <location evidence="2">Endoplasmic reticulum membrane</location>
    </subcellularLocation>
</comment>
<dbReference type="PANTHER" id="PTHR24291:SF189">
    <property type="entry name" value="CYTOCHROME P450 4C3-RELATED"/>
    <property type="match status" value="1"/>
</dbReference>
<reference evidence="9 10" key="1">
    <citation type="journal article" date="2019" name="Sci. Rep.">
        <title>Orb-weaving spider Araneus ventricosus genome elucidates the spidroin gene catalogue.</title>
        <authorList>
            <person name="Kono N."/>
            <person name="Nakamura H."/>
            <person name="Ohtoshi R."/>
            <person name="Moran D.A.P."/>
            <person name="Shinohara A."/>
            <person name="Yoshida Y."/>
            <person name="Fujiwara M."/>
            <person name="Mori M."/>
            <person name="Tomita M."/>
            <person name="Arakawa K."/>
        </authorList>
    </citation>
    <scope>NUCLEOTIDE SEQUENCE [LARGE SCALE GENOMIC DNA]</scope>
</reference>
<evidence type="ECO:0000256" key="3">
    <source>
        <dbReference type="ARBA" id="ARBA00010617"/>
    </source>
</evidence>